<evidence type="ECO:0000313" key="10">
    <source>
        <dbReference type="EMBL" id="SJZ34635.1"/>
    </source>
</evidence>
<feature type="compositionally biased region" description="Basic and acidic residues" evidence="8">
    <location>
        <begin position="972"/>
        <end position="1006"/>
    </location>
</feature>
<evidence type="ECO:0000256" key="5">
    <source>
        <dbReference type="ARBA" id="ARBA00023067"/>
    </source>
</evidence>
<dbReference type="InterPro" id="IPR011890">
    <property type="entry name" value="SMC_prok"/>
</dbReference>
<proteinExistence type="inferred from homology"/>
<dbReference type="GO" id="GO:0005524">
    <property type="term" value="F:ATP binding"/>
    <property type="evidence" value="ECO:0007669"/>
    <property type="project" value="UniProtKB-UniRule"/>
</dbReference>
<dbReference type="PROSITE" id="PS50892">
    <property type="entry name" value="V_SNARE"/>
    <property type="match status" value="1"/>
</dbReference>
<feature type="binding site" evidence="7">
    <location>
        <begin position="32"/>
        <end position="39"/>
    </location>
    <ligand>
        <name>ATP</name>
        <dbReference type="ChEBI" id="CHEBI:30616"/>
    </ligand>
</feature>
<evidence type="ECO:0000256" key="7">
    <source>
        <dbReference type="HAMAP-Rule" id="MF_01894"/>
    </source>
</evidence>
<evidence type="ECO:0000256" key="3">
    <source>
        <dbReference type="ARBA" id="ARBA00022840"/>
    </source>
</evidence>
<dbReference type="InterPro" id="IPR050308">
    <property type="entry name" value="MukB/SMC"/>
</dbReference>
<organism evidence="10 11">
    <name type="scientific">Treponema porcinum</name>
    <dbReference type="NCBI Taxonomy" id="261392"/>
    <lineage>
        <taxon>Bacteria</taxon>
        <taxon>Pseudomonadati</taxon>
        <taxon>Spirochaetota</taxon>
        <taxon>Spirochaetia</taxon>
        <taxon>Spirochaetales</taxon>
        <taxon>Treponemataceae</taxon>
        <taxon>Treponema</taxon>
    </lineage>
</organism>
<comment type="subcellular location">
    <subcellularLocation>
        <location evidence="7">Cytoplasm</location>
    </subcellularLocation>
</comment>
<reference evidence="10 11" key="1">
    <citation type="submission" date="2017-02" db="EMBL/GenBank/DDBJ databases">
        <authorList>
            <person name="Peterson S.W."/>
        </authorList>
    </citation>
    <scope>NUCLEOTIDE SEQUENCE [LARGE SCALE GENOMIC DNA]</scope>
    <source>
        <strain evidence="10 11">ATCC BAA-908</strain>
    </source>
</reference>
<feature type="coiled-coil region" evidence="7">
    <location>
        <begin position="528"/>
        <end position="625"/>
    </location>
</feature>
<dbReference type="STRING" id="261392.SAMN02745149_00867"/>
<dbReference type="Pfam" id="PF02463">
    <property type="entry name" value="SMC_N"/>
    <property type="match status" value="1"/>
</dbReference>
<dbReference type="SUPFAM" id="SSF57997">
    <property type="entry name" value="Tropomyosin"/>
    <property type="match status" value="1"/>
</dbReference>
<protein>
    <recommendedName>
        <fullName evidence="7">Chromosome partition protein Smc</fullName>
    </recommendedName>
</protein>
<keyword evidence="11" id="KW-1185">Reference proteome</keyword>
<sequence>MFLKSLDIFGFKSFADRTHIDFSDGITALLGPNGCGKSNVVDAIKWVLAENKAKNLRAEKKEDVIFNGTERRAPLNVAEVTLTMSNENGLLPLEESEIAIKRRLYRSGENEYFINNRPVGARDVVKLFMDTGVGKSAYSVMEQGKIDQILSSRPEDRRYLFEEAAGISRSKAECAIAERELEQTRQNMQQIEVAMAEIKRSYDSLKVQAEKTNRYRAVKEEIFNYELDIALLRLKNFVTDKARNENELNAVTEKRDRVRAEIEEINNTISENMDKVREMQEKVYSMQSELIKIQTEKSGKLDLVNQFNARAREIKEKISALELRQSSIQENIDNLQEEIDAQEAELHSKEKQVSDVEKNISDFEENIKTAATQITQNEETVSSNKQKIVSLNESRVVLQKELTEITEDIVTMLDSRLKDAGFSESAMQKAKENLDSTVGKLKVFAEGRRNVFADFAAASHSSEDYAKTVKEAADDFEEMRRMLESLEASLDDYLKASPAFIIEFLSPEGIMTKKREIDEKIRENLTQIDTINRNIDDLHTDNADLSAKIDEYKETLNKLRVNKAQMEAQIQSALQQTSLLRRNLVSEQNTLRTTEEELFAETKRSEDMNAQIVEVQEELAEIEHRGIKLADDLKELDSKIAENNSNVSGKKDTLLKKQEEQNKCQAQLERLTLSLNSSDTEIRNIKQNFQEQHSRDLLEFEERMYKINVPSAELREKLGEAREVLRSLGQVNLMAVEEFAEVKDRYERQKENYDDTQKSLDNLIRVSEEIKSKSSEMFLETYNKIKKNFHNMFRRLFNGGRAELRLEDPQNVLTSGIDILAQPPGKKLESIALLSGGEKTMTAVALLFATYQVRPSPFCLLDEIDAALDDKNVSSFVTTLESFANVSQYIVITHNKKTVMGASTMLGITMEESGVSKIIALRLDEDIKIGAKVDSADADFVEEDVPPEEGVYIPPRPPKRIYNEDGSITDPEIERIKKEEEERRAEERRLARESKKAAEEAEKLEAESETGSSPEVEPESESEPSDKAE</sequence>
<dbReference type="Gene3D" id="3.40.50.300">
    <property type="entry name" value="P-loop containing nucleotide triphosphate hydrolases"/>
    <property type="match status" value="2"/>
</dbReference>
<keyword evidence="2 7" id="KW-0547">Nucleotide-binding</keyword>
<feature type="region of interest" description="Disordered" evidence="8">
    <location>
        <begin position="940"/>
        <end position="1029"/>
    </location>
</feature>
<dbReference type="Proteomes" id="UP000190423">
    <property type="component" value="Unassembled WGS sequence"/>
</dbReference>
<comment type="subunit">
    <text evidence="7">Homodimer.</text>
</comment>
<dbReference type="GO" id="GO:0030261">
    <property type="term" value="P:chromosome condensation"/>
    <property type="evidence" value="ECO:0007669"/>
    <property type="project" value="UniProtKB-KW"/>
</dbReference>
<feature type="domain" description="V-SNARE coiled-coil homology" evidence="9">
    <location>
        <begin position="254"/>
        <end position="321"/>
    </location>
</feature>
<keyword evidence="4 7" id="KW-0175">Coiled coil</keyword>
<keyword evidence="5" id="KW-0226">DNA condensation</keyword>
<dbReference type="GeneID" id="78316180"/>
<dbReference type="OrthoDB" id="9808768at2"/>
<name>A0A1T4JX81_TREPO</name>
<keyword evidence="3 7" id="KW-0067">ATP-binding</keyword>
<accession>A0A1T4JX81</accession>
<dbReference type="InterPro" id="IPR003395">
    <property type="entry name" value="RecF/RecN/SMC_N"/>
</dbReference>
<dbReference type="SUPFAM" id="SSF52540">
    <property type="entry name" value="P-loop containing nucleoside triphosphate hydrolases"/>
    <property type="match status" value="1"/>
</dbReference>
<dbReference type="HAMAP" id="MF_01894">
    <property type="entry name" value="Smc_prok"/>
    <property type="match status" value="1"/>
</dbReference>
<dbReference type="GO" id="GO:0007059">
    <property type="term" value="P:chromosome segregation"/>
    <property type="evidence" value="ECO:0007669"/>
    <property type="project" value="UniProtKB-UniRule"/>
</dbReference>
<dbReference type="Gene3D" id="1.10.287.1490">
    <property type="match status" value="1"/>
</dbReference>
<evidence type="ECO:0000313" key="11">
    <source>
        <dbReference type="Proteomes" id="UP000190423"/>
    </source>
</evidence>
<evidence type="ECO:0000256" key="6">
    <source>
        <dbReference type="ARBA" id="ARBA00023125"/>
    </source>
</evidence>
<comment type="domain">
    <text evidence="7">Contains large globular domains required for ATP hydrolysis at each terminus and a third globular domain forming a flexible hinge near the middle of the molecule. These domains are separated by coiled-coil structures.</text>
</comment>
<keyword evidence="6 7" id="KW-0238">DNA-binding</keyword>
<feature type="coiled-coil region" evidence="7">
    <location>
        <begin position="241"/>
        <end position="373"/>
    </location>
</feature>
<dbReference type="AlphaFoldDB" id="A0A1T4JX81"/>
<dbReference type="GO" id="GO:0006260">
    <property type="term" value="P:DNA replication"/>
    <property type="evidence" value="ECO:0007669"/>
    <property type="project" value="UniProtKB-UniRule"/>
</dbReference>
<comment type="similarity">
    <text evidence="7">Belongs to the SMC family.</text>
</comment>
<dbReference type="PANTHER" id="PTHR42963">
    <property type="entry name" value="CHROMOSOME PARTITION PROTEIN MUKB"/>
    <property type="match status" value="1"/>
</dbReference>
<keyword evidence="1 7" id="KW-0963">Cytoplasm</keyword>
<dbReference type="EMBL" id="FUWG01000005">
    <property type="protein sequence ID" value="SJZ34635.1"/>
    <property type="molecule type" value="Genomic_DNA"/>
</dbReference>
<dbReference type="GO" id="GO:0003677">
    <property type="term" value="F:DNA binding"/>
    <property type="evidence" value="ECO:0007669"/>
    <property type="project" value="UniProtKB-UniRule"/>
</dbReference>
<dbReference type="PANTHER" id="PTHR42963:SF1">
    <property type="entry name" value="DUF4476 DOMAIN-CONTAINING PROTEIN"/>
    <property type="match status" value="1"/>
</dbReference>
<feature type="coiled-coil region" evidence="7">
    <location>
        <begin position="736"/>
        <end position="766"/>
    </location>
</feature>
<dbReference type="GO" id="GO:0016887">
    <property type="term" value="F:ATP hydrolysis activity"/>
    <property type="evidence" value="ECO:0007669"/>
    <property type="project" value="InterPro"/>
</dbReference>
<evidence type="ECO:0000259" key="9">
    <source>
        <dbReference type="PROSITE" id="PS50892"/>
    </source>
</evidence>
<evidence type="ECO:0000256" key="4">
    <source>
        <dbReference type="ARBA" id="ARBA00023054"/>
    </source>
</evidence>
<dbReference type="GO" id="GO:0005737">
    <property type="term" value="C:cytoplasm"/>
    <property type="evidence" value="ECO:0007669"/>
    <property type="project" value="UniProtKB-SubCell"/>
</dbReference>
<evidence type="ECO:0000256" key="8">
    <source>
        <dbReference type="SAM" id="MobiDB-lite"/>
    </source>
</evidence>
<dbReference type="PIRSF" id="PIRSF005719">
    <property type="entry name" value="SMC"/>
    <property type="match status" value="1"/>
</dbReference>
<gene>
    <name evidence="7" type="primary">smc</name>
    <name evidence="10" type="ORF">SAMN02745149_00867</name>
</gene>
<dbReference type="RefSeq" id="WP_078932779.1">
    <property type="nucleotide sequence ID" value="NZ_FUWG01000005.1"/>
</dbReference>
<dbReference type="GO" id="GO:0007062">
    <property type="term" value="P:sister chromatid cohesion"/>
    <property type="evidence" value="ECO:0007669"/>
    <property type="project" value="InterPro"/>
</dbReference>
<dbReference type="InterPro" id="IPR042855">
    <property type="entry name" value="V_SNARE_CC"/>
</dbReference>
<feature type="coiled-coil region" evidence="7">
    <location>
        <begin position="167"/>
        <end position="208"/>
    </location>
</feature>
<feature type="coiled-coil region" evidence="7">
    <location>
        <begin position="469"/>
        <end position="496"/>
    </location>
</feature>
<evidence type="ECO:0000256" key="1">
    <source>
        <dbReference type="ARBA" id="ARBA00022490"/>
    </source>
</evidence>
<dbReference type="InterPro" id="IPR027417">
    <property type="entry name" value="P-loop_NTPase"/>
</dbReference>
<comment type="function">
    <text evidence="7">Required for chromosome condensation and partitioning.</text>
</comment>
<evidence type="ECO:0000256" key="2">
    <source>
        <dbReference type="ARBA" id="ARBA00022741"/>
    </source>
</evidence>
<dbReference type="InterPro" id="IPR024704">
    <property type="entry name" value="SMC"/>
</dbReference>